<dbReference type="SUPFAM" id="SSF51197">
    <property type="entry name" value="Clavaminate synthase-like"/>
    <property type="match status" value="1"/>
</dbReference>
<evidence type="ECO:0000313" key="4">
    <source>
        <dbReference type="EMBL" id="KAK6954384.1"/>
    </source>
</evidence>
<dbReference type="AlphaFoldDB" id="A0AAX6MPG4"/>
<evidence type="ECO:0000313" key="5">
    <source>
        <dbReference type="Proteomes" id="UP001369815"/>
    </source>
</evidence>
<feature type="compositionally biased region" description="Gly residues" evidence="1">
    <location>
        <begin position="383"/>
        <end position="392"/>
    </location>
</feature>
<gene>
    <name evidence="4" type="ORF">Daesc_004351</name>
</gene>
<feature type="region of interest" description="Disordered" evidence="1">
    <location>
        <begin position="370"/>
        <end position="403"/>
    </location>
</feature>
<dbReference type="Proteomes" id="UP001369815">
    <property type="component" value="Unassembled WGS sequence"/>
</dbReference>
<dbReference type="Pfam" id="PF13621">
    <property type="entry name" value="Cupin_8"/>
    <property type="match status" value="1"/>
</dbReference>
<feature type="compositionally biased region" description="Basic and acidic residues" evidence="1">
    <location>
        <begin position="370"/>
        <end position="380"/>
    </location>
</feature>
<protein>
    <submittedName>
        <fullName evidence="4">Uncharacterized protein</fullName>
    </submittedName>
</protein>
<dbReference type="EMBL" id="JBANMG010000004">
    <property type="protein sequence ID" value="KAK6954384.1"/>
    <property type="molecule type" value="Genomic_DNA"/>
</dbReference>
<feature type="domain" description="F-box" evidence="2">
    <location>
        <begin position="60"/>
        <end position="106"/>
    </location>
</feature>
<evidence type="ECO:0000256" key="1">
    <source>
        <dbReference type="SAM" id="MobiDB-lite"/>
    </source>
</evidence>
<dbReference type="InterPro" id="IPR003347">
    <property type="entry name" value="JmjC_dom"/>
</dbReference>
<dbReference type="PROSITE" id="PS50181">
    <property type="entry name" value="FBOX"/>
    <property type="match status" value="1"/>
</dbReference>
<sequence>MLLAEGTSRGGIGGNVAADGGEFHMTTTGISSDSIPVHPMGVKPLGNRYFASGPTARQSLGLLTQLPDEMILQILEYFDIKTLKDVGFTCRFLYAFCHLDELWKALFLDDWTIEELNRRYSTVEFRAEAVDWPFSVYHEYMSNNEDESPLYLFDKGFAEKMNIHIGHGADAAYWPPECFGPDLFELLGEERPAHRWLIIGPKRSGSTFHKDPNATSAWNAVLEGSKYWIMFPPTTQVPGVYVSEDSSEVTSPLSIAEWLLEFHTEARKVPGCVEGVCKAGEILHVPSGWWHLVVNLEAGIALTQNFVPKSHLSDVLAFLRDKADQVTGFKSNIESPYDLFLERLKTDYPELLDDAFDELERRNLTKKRKWEEAIGKKSDDENGGSGGGGFSFGFGDESDEEIP</sequence>
<dbReference type="SMART" id="SM00558">
    <property type="entry name" value="JmjC"/>
    <property type="match status" value="1"/>
</dbReference>
<dbReference type="PANTHER" id="PTHR12480">
    <property type="entry name" value="ARGININE DEMETHYLASE AND LYSYL-HYDROXYLASE JMJD"/>
    <property type="match status" value="1"/>
</dbReference>
<dbReference type="InterPro" id="IPR041667">
    <property type="entry name" value="Cupin_8"/>
</dbReference>
<dbReference type="InterPro" id="IPR050910">
    <property type="entry name" value="JMJD6_ArgDemeth/LysHydrox"/>
</dbReference>
<dbReference type="InterPro" id="IPR036047">
    <property type="entry name" value="F-box-like_dom_sf"/>
</dbReference>
<dbReference type="GO" id="GO:0005634">
    <property type="term" value="C:nucleus"/>
    <property type="evidence" value="ECO:0007669"/>
    <property type="project" value="TreeGrafter"/>
</dbReference>
<dbReference type="PANTHER" id="PTHR12480:SF21">
    <property type="entry name" value="JMJC DOMAIN-CONTAINING PROTEIN 8"/>
    <property type="match status" value="1"/>
</dbReference>
<accession>A0AAX6MPG4</accession>
<organism evidence="4 5">
    <name type="scientific">Daldinia eschscholtzii</name>
    <dbReference type="NCBI Taxonomy" id="292717"/>
    <lineage>
        <taxon>Eukaryota</taxon>
        <taxon>Fungi</taxon>
        <taxon>Dikarya</taxon>
        <taxon>Ascomycota</taxon>
        <taxon>Pezizomycotina</taxon>
        <taxon>Sordariomycetes</taxon>
        <taxon>Xylariomycetidae</taxon>
        <taxon>Xylariales</taxon>
        <taxon>Hypoxylaceae</taxon>
        <taxon>Daldinia</taxon>
    </lineage>
</organism>
<proteinExistence type="predicted"/>
<dbReference type="InterPro" id="IPR001810">
    <property type="entry name" value="F-box_dom"/>
</dbReference>
<dbReference type="PROSITE" id="PS51184">
    <property type="entry name" value="JMJC"/>
    <property type="match status" value="1"/>
</dbReference>
<reference evidence="4 5" key="1">
    <citation type="journal article" date="2024" name="Front Chem Biol">
        <title>Unveiling the potential of Daldinia eschscholtzii MFLUCC 19-0629 through bioactivity and bioinformatics studies for enhanced sustainable agriculture production.</title>
        <authorList>
            <person name="Brooks S."/>
            <person name="Weaver J.A."/>
            <person name="Klomchit A."/>
            <person name="Alharthi S.A."/>
            <person name="Onlamun T."/>
            <person name="Nurani R."/>
            <person name="Vong T.K."/>
            <person name="Alberti F."/>
            <person name="Greco C."/>
        </authorList>
    </citation>
    <scope>NUCLEOTIDE SEQUENCE [LARGE SCALE GENOMIC DNA]</scope>
    <source>
        <strain evidence="4">MFLUCC 19-0629</strain>
    </source>
</reference>
<name>A0AAX6MPG4_9PEZI</name>
<feature type="domain" description="JmjC" evidence="3">
    <location>
        <begin position="164"/>
        <end position="323"/>
    </location>
</feature>
<comment type="caution">
    <text evidence="4">The sequence shown here is derived from an EMBL/GenBank/DDBJ whole genome shotgun (WGS) entry which is preliminary data.</text>
</comment>
<dbReference type="Gene3D" id="2.60.120.650">
    <property type="entry name" value="Cupin"/>
    <property type="match status" value="1"/>
</dbReference>
<evidence type="ECO:0000259" key="3">
    <source>
        <dbReference type="PROSITE" id="PS51184"/>
    </source>
</evidence>
<dbReference type="Pfam" id="PF12937">
    <property type="entry name" value="F-box-like"/>
    <property type="match status" value="1"/>
</dbReference>
<evidence type="ECO:0000259" key="2">
    <source>
        <dbReference type="PROSITE" id="PS50181"/>
    </source>
</evidence>
<dbReference type="SUPFAM" id="SSF81383">
    <property type="entry name" value="F-box domain"/>
    <property type="match status" value="1"/>
</dbReference>
<dbReference type="GO" id="GO:0000987">
    <property type="term" value="F:cis-regulatory region sequence-specific DNA binding"/>
    <property type="evidence" value="ECO:0007669"/>
    <property type="project" value="TreeGrafter"/>
</dbReference>
<keyword evidence="5" id="KW-1185">Reference proteome</keyword>